<dbReference type="Pfam" id="PF00400">
    <property type="entry name" value="WD40"/>
    <property type="match status" value="1"/>
</dbReference>
<sequence length="134" mass="14482">MNVPAARVAQHKWQPNTPDGKGIPFLFHHGKATATSTSSGSLMRMFKGPASSGTDDAISPGTGVCHIRNQKFVRSCYYKRWGNNNSIKLVSSDGAKTLETAFGHCAPVTCLALSPDNNFLVTGSRDCTVLLWRI</sequence>
<dbReference type="InterPro" id="IPR050865">
    <property type="entry name" value="BEACH_Domain"/>
</dbReference>
<dbReference type="InterPro" id="IPR001680">
    <property type="entry name" value="WD40_rpt"/>
</dbReference>
<dbReference type="eggNOG" id="KOG1787">
    <property type="taxonomic scope" value="Eukaryota"/>
</dbReference>
<dbReference type="Gramene" id="Bo4g024740.1">
    <property type="protein sequence ID" value="Bo4g024740.1"/>
    <property type="gene ID" value="Bo4g024740"/>
</dbReference>
<feature type="repeat" description="WD" evidence="1">
    <location>
        <begin position="101"/>
        <end position="134"/>
    </location>
</feature>
<dbReference type="Proteomes" id="UP000032141">
    <property type="component" value="Chromosome C4"/>
</dbReference>
<protein>
    <submittedName>
        <fullName evidence="3">Uncharacterized protein</fullName>
    </submittedName>
</protein>
<dbReference type="Gene3D" id="2.130.10.10">
    <property type="entry name" value="YVTN repeat-like/Quinoprotein amine dehydrogenase"/>
    <property type="match status" value="1"/>
</dbReference>
<evidence type="ECO:0000313" key="4">
    <source>
        <dbReference type="Proteomes" id="UP000032141"/>
    </source>
</evidence>
<evidence type="ECO:0000313" key="3">
    <source>
        <dbReference type="EnsemblPlants" id="Bo4g024740.1"/>
    </source>
</evidence>
<reference evidence="3 4" key="1">
    <citation type="journal article" date="2014" name="Genome Biol.">
        <title>Transcriptome and methylome profiling reveals relics of genome dominance in the mesopolyploid Brassica oleracea.</title>
        <authorList>
            <person name="Parkin I.A."/>
            <person name="Koh C."/>
            <person name="Tang H."/>
            <person name="Robinson S.J."/>
            <person name="Kagale S."/>
            <person name="Clarke W.E."/>
            <person name="Town C.D."/>
            <person name="Nixon J."/>
            <person name="Krishnakumar V."/>
            <person name="Bidwell S.L."/>
            <person name="Denoeud F."/>
            <person name="Belcram H."/>
            <person name="Links M.G."/>
            <person name="Just J."/>
            <person name="Clarke C."/>
            <person name="Bender T."/>
            <person name="Huebert T."/>
            <person name="Mason A.S."/>
            <person name="Pires J.C."/>
            <person name="Barker G."/>
            <person name="Moore J."/>
            <person name="Walley P.G."/>
            <person name="Manoli S."/>
            <person name="Batley J."/>
            <person name="Edwards D."/>
            <person name="Nelson M.N."/>
            <person name="Wang X."/>
            <person name="Paterson A.H."/>
            <person name="King G."/>
            <person name="Bancroft I."/>
            <person name="Chalhoub B."/>
            <person name="Sharpe A.G."/>
        </authorList>
    </citation>
    <scope>NUCLEOTIDE SEQUENCE</scope>
    <source>
        <strain evidence="3 4">cv. TO1000</strain>
    </source>
</reference>
<dbReference type="EnsemblPlants" id="Bo4g024740.1">
    <property type="protein sequence ID" value="Bo4g024740.1"/>
    <property type="gene ID" value="Bo4g024740"/>
</dbReference>
<dbReference type="SUPFAM" id="SSF50978">
    <property type="entry name" value="WD40 repeat-like"/>
    <property type="match status" value="1"/>
</dbReference>
<organism evidence="3 4">
    <name type="scientific">Brassica oleracea var. oleracea</name>
    <dbReference type="NCBI Taxonomy" id="109376"/>
    <lineage>
        <taxon>Eukaryota</taxon>
        <taxon>Viridiplantae</taxon>
        <taxon>Streptophyta</taxon>
        <taxon>Embryophyta</taxon>
        <taxon>Tracheophyta</taxon>
        <taxon>Spermatophyta</taxon>
        <taxon>Magnoliopsida</taxon>
        <taxon>eudicotyledons</taxon>
        <taxon>Gunneridae</taxon>
        <taxon>Pentapetalae</taxon>
        <taxon>rosids</taxon>
        <taxon>malvids</taxon>
        <taxon>Brassicales</taxon>
        <taxon>Brassicaceae</taxon>
        <taxon>Brassiceae</taxon>
        <taxon>Brassica</taxon>
    </lineage>
</organism>
<dbReference type="PANTHER" id="PTHR13743:SF157">
    <property type="entry name" value="BEACH DOMAIN-CONTAINING PROTEIN C2"/>
    <property type="match status" value="1"/>
</dbReference>
<dbReference type="PROSITE" id="PS50294">
    <property type="entry name" value="WD_REPEATS_REGION"/>
    <property type="match status" value="1"/>
</dbReference>
<keyword evidence="4" id="KW-1185">Reference proteome</keyword>
<keyword evidence="1" id="KW-0853">WD repeat</keyword>
<dbReference type="AlphaFoldDB" id="A0A0D3BQ46"/>
<dbReference type="PANTHER" id="PTHR13743">
    <property type="entry name" value="BEIGE/BEACH-RELATED"/>
    <property type="match status" value="1"/>
</dbReference>
<feature type="region of interest" description="Disordered" evidence="2">
    <location>
        <begin position="1"/>
        <end position="20"/>
    </location>
</feature>
<reference evidence="3" key="2">
    <citation type="submission" date="2015-03" db="UniProtKB">
        <authorList>
            <consortium name="EnsemblPlants"/>
        </authorList>
    </citation>
    <scope>IDENTIFICATION</scope>
</reference>
<dbReference type="HOGENOM" id="CLU_1899115_0_0_1"/>
<dbReference type="InterPro" id="IPR036322">
    <property type="entry name" value="WD40_repeat_dom_sf"/>
</dbReference>
<dbReference type="InterPro" id="IPR015943">
    <property type="entry name" value="WD40/YVTN_repeat-like_dom_sf"/>
</dbReference>
<dbReference type="PROSITE" id="PS50082">
    <property type="entry name" value="WD_REPEATS_2"/>
    <property type="match status" value="1"/>
</dbReference>
<dbReference type="STRING" id="109376.A0A0D3BQ46"/>
<proteinExistence type="predicted"/>
<accession>A0A0D3BQ46</accession>
<name>A0A0D3BQ46_BRAOL</name>
<evidence type="ECO:0000256" key="1">
    <source>
        <dbReference type="PROSITE-ProRule" id="PRU00221"/>
    </source>
</evidence>
<evidence type="ECO:0000256" key="2">
    <source>
        <dbReference type="SAM" id="MobiDB-lite"/>
    </source>
</evidence>
<dbReference type="SMART" id="SM00320">
    <property type="entry name" value="WD40"/>
    <property type="match status" value="1"/>
</dbReference>